<sequence length="90" mass="9951">MTAQVKRYWAGSKNILGWSHGHQYDAESGVHIPKHFKQMEVMKTKGKGISLDSNKAERGCSVTTAIDPTASSNDSKYPRGFLSPATYTYV</sequence>
<dbReference type="AlphaFoldDB" id="A0A6H9R692"/>
<dbReference type="Proteomes" id="UP000460142">
    <property type="component" value="Unassembled WGS sequence"/>
</dbReference>
<evidence type="ECO:0000313" key="1">
    <source>
        <dbReference type="EMBL" id="KAB0482013.1"/>
    </source>
</evidence>
<gene>
    <name evidence="1" type="ORF">F7R15_24110</name>
</gene>
<dbReference type="EMBL" id="VZPS01000021">
    <property type="protein sequence ID" value="KAB0482013.1"/>
    <property type="molecule type" value="Genomic_DNA"/>
</dbReference>
<name>A0A6H9R692_PSERE</name>
<comment type="caution">
    <text evidence="1">The sequence shown here is derived from an EMBL/GenBank/DDBJ whole genome shotgun (WGS) entry which is preliminary data.</text>
</comment>
<accession>A0A6H9R692</accession>
<dbReference type="OrthoDB" id="9862285at2"/>
<proteinExistence type="predicted"/>
<evidence type="ECO:0000313" key="2">
    <source>
        <dbReference type="Proteomes" id="UP000460142"/>
    </source>
</evidence>
<dbReference type="RefSeq" id="WP_139315797.1">
    <property type="nucleotide sequence ID" value="NZ_LT629709.1"/>
</dbReference>
<reference evidence="1 2" key="1">
    <citation type="submission" date="2019-09" db="EMBL/GenBank/DDBJ databases">
        <title>Draft genome sequences of 48 bacterial type strains from the CCUG.</title>
        <authorList>
            <person name="Tunovic T."/>
            <person name="Pineiro-Iglesias B."/>
            <person name="Unosson C."/>
            <person name="Inganas E."/>
            <person name="Ohlen M."/>
            <person name="Cardew S."/>
            <person name="Jensie-Markopoulos S."/>
            <person name="Salva-Serra F."/>
            <person name="Jaen-Luchoro D."/>
            <person name="Karlsson R."/>
            <person name="Svensson-Stadler L."/>
            <person name="Chun J."/>
            <person name="Moore E."/>
        </authorList>
    </citation>
    <scope>NUCLEOTIDE SEQUENCE [LARGE SCALE GENOMIC DNA]</scope>
    <source>
        <strain evidence="1 2">CCUG 53116</strain>
    </source>
</reference>
<organism evidence="1 2">
    <name type="scientific">Pseudomonas reinekei</name>
    <dbReference type="NCBI Taxonomy" id="395598"/>
    <lineage>
        <taxon>Bacteria</taxon>
        <taxon>Pseudomonadati</taxon>
        <taxon>Pseudomonadota</taxon>
        <taxon>Gammaproteobacteria</taxon>
        <taxon>Pseudomonadales</taxon>
        <taxon>Pseudomonadaceae</taxon>
        <taxon>Pseudomonas</taxon>
    </lineage>
</organism>
<protein>
    <submittedName>
        <fullName evidence="1">Uncharacterized protein</fullName>
    </submittedName>
</protein>